<proteinExistence type="predicted"/>
<dbReference type="AlphaFoldDB" id="A0A1I1IC64"/>
<dbReference type="Proteomes" id="UP000199612">
    <property type="component" value="Unassembled WGS sequence"/>
</dbReference>
<keyword evidence="1" id="KW-0812">Transmembrane</keyword>
<feature type="transmembrane region" description="Helical" evidence="1">
    <location>
        <begin position="21"/>
        <end position="45"/>
    </location>
</feature>
<keyword evidence="1" id="KW-0472">Membrane</keyword>
<sequence length="90" mass="9387">MINLSKSIQLNKFEKIAMFAIFFTLLAAATANIIFVADLFGISITSDIVGQVWNYIEGGTGVATAISWALGVTIPAWAAPIVAAIGVVSA</sequence>
<reference evidence="3" key="1">
    <citation type="submission" date="2016-10" db="EMBL/GenBank/DDBJ databases">
        <authorList>
            <person name="Varghese N."/>
            <person name="Submissions S."/>
        </authorList>
    </citation>
    <scope>NUCLEOTIDE SEQUENCE [LARGE SCALE GENOMIC DNA]</scope>
    <source>
        <strain evidence="3">DSM 23664</strain>
    </source>
</reference>
<protein>
    <submittedName>
        <fullName evidence="2">Bacteriocin class IIc cyclic gassericin A-like</fullName>
    </submittedName>
</protein>
<keyword evidence="3" id="KW-1185">Reference proteome</keyword>
<dbReference type="Pfam" id="PF12173">
    <property type="entry name" value="BacteriocIIc_cy"/>
    <property type="match status" value="1"/>
</dbReference>
<dbReference type="InterPro" id="IPR020970">
    <property type="entry name" value="Bacteriocin_IIc"/>
</dbReference>
<evidence type="ECO:0000256" key="1">
    <source>
        <dbReference type="SAM" id="Phobius"/>
    </source>
</evidence>
<gene>
    <name evidence="2" type="ORF">SAMN04488102_10549</name>
</gene>
<dbReference type="EMBL" id="FOLT01000005">
    <property type="protein sequence ID" value="SFC33814.1"/>
    <property type="molecule type" value="Genomic_DNA"/>
</dbReference>
<name>A0A1I1IC64_9LACT</name>
<dbReference type="OrthoDB" id="9842425at2"/>
<dbReference type="RefSeq" id="WP_091529772.1">
    <property type="nucleotide sequence ID" value="NZ_FOLT01000005.1"/>
</dbReference>
<keyword evidence="1" id="KW-1133">Transmembrane helix</keyword>
<evidence type="ECO:0000313" key="2">
    <source>
        <dbReference type="EMBL" id="SFC33814.1"/>
    </source>
</evidence>
<organism evidence="2 3">
    <name type="scientific">Alkalibacterium subtropicum</name>
    <dbReference type="NCBI Taxonomy" id="753702"/>
    <lineage>
        <taxon>Bacteria</taxon>
        <taxon>Bacillati</taxon>
        <taxon>Bacillota</taxon>
        <taxon>Bacilli</taxon>
        <taxon>Lactobacillales</taxon>
        <taxon>Carnobacteriaceae</taxon>
        <taxon>Alkalibacterium</taxon>
    </lineage>
</organism>
<feature type="transmembrane region" description="Helical" evidence="1">
    <location>
        <begin position="65"/>
        <end position="88"/>
    </location>
</feature>
<accession>A0A1I1IC64</accession>
<evidence type="ECO:0000313" key="3">
    <source>
        <dbReference type="Proteomes" id="UP000199612"/>
    </source>
</evidence>